<comment type="caution">
    <text evidence="1">The sequence shown here is derived from an EMBL/GenBank/DDBJ whole genome shotgun (WGS) entry which is preliminary data.</text>
</comment>
<reference evidence="2" key="1">
    <citation type="submission" date="2024-07" db="EMBL/GenBank/DDBJ databases">
        <title>Two chromosome-level genome assemblies of Korean endemic species Abeliophyllum distichum and Forsythia ovata (Oleaceae).</title>
        <authorList>
            <person name="Jang H."/>
        </authorList>
    </citation>
    <scope>NUCLEOTIDE SEQUENCE [LARGE SCALE GENOMIC DNA]</scope>
</reference>
<gene>
    <name evidence="1" type="ORF">Fot_01460</name>
</gene>
<dbReference type="EMBL" id="JBFOLJ010000001">
    <property type="protein sequence ID" value="KAL2556721.1"/>
    <property type="molecule type" value="Genomic_DNA"/>
</dbReference>
<keyword evidence="2" id="KW-1185">Reference proteome</keyword>
<organism evidence="1 2">
    <name type="scientific">Forsythia ovata</name>
    <dbReference type="NCBI Taxonomy" id="205694"/>
    <lineage>
        <taxon>Eukaryota</taxon>
        <taxon>Viridiplantae</taxon>
        <taxon>Streptophyta</taxon>
        <taxon>Embryophyta</taxon>
        <taxon>Tracheophyta</taxon>
        <taxon>Spermatophyta</taxon>
        <taxon>Magnoliopsida</taxon>
        <taxon>eudicotyledons</taxon>
        <taxon>Gunneridae</taxon>
        <taxon>Pentapetalae</taxon>
        <taxon>asterids</taxon>
        <taxon>lamiids</taxon>
        <taxon>Lamiales</taxon>
        <taxon>Oleaceae</taxon>
        <taxon>Forsythieae</taxon>
        <taxon>Forsythia</taxon>
    </lineage>
</organism>
<protein>
    <submittedName>
        <fullName evidence="1">Uncharacterized protein</fullName>
    </submittedName>
</protein>
<name>A0ABD1X413_9LAMI</name>
<accession>A0ABD1X413</accession>
<evidence type="ECO:0000313" key="1">
    <source>
        <dbReference type="EMBL" id="KAL2556721.1"/>
    </source>
</evidence>
<evidence type="ECO:0000313" key="2">
    <source>
        <dbReference type="Proteomes" id="UP001604277"/>
    </source>
</evidence>
<dbReference type="Proteomes" id="UP001604277">
    <property type="component" value="Unassembled WGS sequence"/>
</dbReference>
<proteinExistence type="predicted"/>
<sequence>MGEFGIDVNTPGLVALPGYTKWAAALYHASKLRISFFLFTGAICHVDVAPLLDIKNVMTIEEAKSSAQEDFENVQAMLKECSMFSTNPPSTKEEAILEVKNFTFVHLGEASEQPKTRRKICCVNLNNQ</sequence>
<dbReference type="AlphaFoldDB" id="A0ABD1X413"/>